<reference evidence="2 3" key="1">
    <citation type="submission" date="2021-04" db="EMBL/GenBank/DDBJ databases">
        <authorList>
            <person name="De Guttry C."/>
            <person name="Zahm M."/>
            <person name="Klopp C."/>
            <person name="Cabau C."/>
            <person name="Louis A."/>
            <person name="Berthelot C."/>
            <person name="Parey E."/>
            <person name="Roest Crollius H."/>
            <person name="Montfort J."/>
            <person name="Robinson-Rechavi M."/>
            <person name="Bucao C."/>
            <person name="Bouchez O."/>
            <person name="Gislard M."/>
            <person name="Lluch J."/>
            <person name="Milhes M."/>
            <person name="Lampietro C."/>
            <person name="Lopez Roques C."/>
            <person name="Donnadieu C."/>
            <person name="Braasch I."/>
            <person name="Desvignes T."/>
            <person name="Postlethwait J."/>
            <person name="Bobe J."/>
            <person name="Wedekind C."/>
            <person name="Guiguen Y."/>
        </authorList>
    </citation>
    <scope>NUCLEOTIDE SEQUENCE [LARGE SCALE GENOMIC DNA]</scope>
    <source>
        <strain evidence="2">Cs_M1</strain>
        <tissue evidence="2">Blood</tissue>
    </source>
</reference>
<keyword evidence="3" id="KW-1185">Reference proteome</keyword>
<name>A0AAN8QTH2_9TELE</name>
<comment type="caution">
    <text evidence="2">The sequence shown here is derived from an EMBL/GenBank/DDBJ whole genome shotgun (WGS) entry which is preliminary data.</text>
</comment>
<proteinExistence type="predicted"/>
<feature type="compositionally biased region" description="Basic and acidic residues" evidence="1">
    <location>
        <begin position="74"/>
        <end position="85"/>
    </location>
</feature>
<sequence>MQYQRLSVQCSLDAATKLSSHKSVVLRGRASPGNLMLGLKRVSVLLVDCRKTPGRRDSPNRRSLSRRGLSSGEANRHHDTDEAPD</sequence>
<organism evidence="2 3">
    <name type="scientific">Coregonus suidteri</name>
    <dbReference type="NCBI Taxonomy" id="861788"/>
    <lineage>
        <taxon>Eukaryota</taxon>
        <taxon>Metazoa</taxon>
        <taxon>Chordata</taxon>
        <taxon>Craniata</taxon>
        <taxon>Vertebrata</taxon>
        <taxon>Euteleostomi</taxon>
        <taxon>Actinopterygii</taxon>
        <taxon>Neopterygii</taxon>
        <taxon>Teleostei</taxon>
        <taxon>Protacanthopterygii</taxon>
        <taxon>Salmoniformes</taxon>
        <taxon>Salmonidae</taxon>
        <taxon>Coregoninae</taxon>
        <taxon>Coregonus</taxon>
    </lineage>
</organism>
<evidence type="ECO:0000313" key="3">
    <source>
        <dbReference type="Proteomes" id="UP001356427"/>
    </source>
</evidence>
<evidence type="ECO:0000313" key="2">
    <source>
        <dbReference type="EMBL" id="KAK6301222.1"/>
    </source>
</evidence>
<accession>A0AAN8QTH2</accession>
<feature type="region of interest" description="Disordered" evidence="1">
    <location>
        <begin position="50"/>
        <end position="85"/>
    </location>
</feature>
<dbReference type="EMBL" id="JAGTTL010000027">
    <property type="protein sequence ID" value="KAK6301222.1"/>
    <property type="molecule type" value="Genomic_DNA"/>
</dbReference>
<dbReference type="AlphaFoldDB" id="A0AAN8QTH2"/>
<gene>
    <name evidence="2" type="ORF">J4Q44_G00293200</name>
</gene>
<evidence type="ECO:0000256" key="1">
    <source>
        <dbReference type="SAM" id="MobiDB-lite"/>
    </source>
</evidence>
<feature type="compositionally biased region" description="Basic and acidic residues" evidence="1">
    <location>
        <begin position="50"/>
        <end position="60"/>
    </location>
</feature>
<protein>
    <submittedName>
        <fullName evidence="2">Uncharacterized protein</fullName>
    </submittedName>
</protein>
<dbReference type="Proteomes" id="UP001356427">
    <property type="component" value="Unassembled WGS sequence"/>
</dbReference>